<dbReference type="GO" id="GO:0004497">
    <property type="term" value="F:monooxygenase activity"/>
    <property type="evidence" value="ECO:0007669"/>
    <property type="project" value="UniProtKB-KW"/>
</dbReference>
<evidence type="ECO:0000259" key="3">
    <source>
        <dbReference type="Pfam" id="PF00296"/>
    </source>
</evidence>
<dbReference type="InterPro" id="IPR050766">
    <property type="entry name" value="Bact_Lucif_Oxidored"/>
</dbReference>
<feature type="domain" description="Luciferase-like" evidence="3">
    <location>
        <begin position="7"/>
        <end position="207"/>
    </location>
</feature>
<organism evidence="4 5">
    <name type="scientific">Actinoallomurus bryophytorum</name>
    <dbReference type="NCBI Taxonomy" id="1490222"/>
    <lineage>
        <taxon>Bacteria</taxon>
        <taxon>Bacillati</taxon>
        <taxon>Actinomycetota</taxon>
        <taxon>Actinomycetes</taxon>
        <taxon>Streptosporangiales</taxon>
        <taxon>Thermomonosporaceae</taxon>
        <taxon>Actinoallomurus</taxon>
    </lineage>
</organism>
<evidence type="ECO:0000256" key="2">
    <source>
        <dbReference type="ARBA" id="ARBA00023033"/>
    </source>
</evidence>
<gene>
    <name evidence="4" type="ORF">FB559_1003</name>
</gene>
<keyword evidence="2 4" id="KW-0503">Monooxygenase</keyword>
<dbReference type="Gene3D" id="3.20.20.30">
    <property type="entry name" value="Luciferase-like domain"/>
    <property type="match status" value="1"/>
</dbReference>
<protein>
    <submittedName>
        <fullName evidence="4">Alkanesulfonate monooxygenase SsuD/methylene tetrahydromethanopterin reductase-like flavin-dependent oxidoreductase (Luciferase family)</fullName>
    </submittedName>
</protein>
<comment type="caution">
    <text evidence="4">The sequence shown here is derived from an EMBL/GenBank/DDBJ whole genome shotgun (WGS) entry which is preliminary data.</text>
</comment>
<dbReference type="SUPFAM" id="SSF51679">
    <property type="entry name" value="Bacterial luciferase-like"/>
    <property type="match status" value="1"/>
</dbReference>
<dbReference type="EMBL" id="VFOZ01000001">
    <property type="protein sequence ID" value="TQL95500.1"/>
    <property type="molecule type" value="Genomic_DNA"/>
</dbReference>
<reference evidence="4 5" key="1">
    <citation type="submission" date="2019-06" db="EMBL/GenBank/DDBJ databases">
        <title>Sequencing the genomes of 1000 actinobacteria strains.</title>
        <authorList>
            <person name="Klenk H.-P."/>
        </authorList>
    </citation>
    <scope>NUCLEOTIDE SEQUENCE [LARGE SCALE GENOMIC DNA]</scope>
    <source>
        <strain evidence="4 5">DSM 102200</strain>
    </source>
</reference>
<dbReference type="AlphaFoldDB" id="A0A543CER5"/>
<dbReference type="InterPro" id="IPR036661">
    <property type="entry name" value="Luciferase-like_sf"/>
</dbReference>
<proteinExistence type="predicted"/>
<dbReference type="GO" id="GO:0016705">
    <property type="term" value="F:oxidoreductase activity, acting on paired donors, with incorporation or reduction of molecular oxygen"/>
    <property type="evidence" value="ECO:0007669"/>
    <property type="project" value="InterPro"/>
</dbReference>
<dbReference type="Proteomes" id="UP000316096">
    <property type="component" value="Unassembled WGS sequence"/>
</dbReference>
<dbReference type="Pfam" id="PF00296">
    <property type="entry name" value="Bac_luciferase"/>
    <property type="match status" value="1"/>
</dbReference>
<dbReference type="GO" id="GO:0005829">
    <property type="term" value="C:cytosol"/>
    <property type="evidence" value="ECO:0007669"/>
    <property type="project" value="TreeGrafter"/>
</dbReference>
<evidence type="ECO:0000256" key="1">
    <source>
        <dbReference type="ARBA" id="ARBA00023002"/>
    </source>
</evidence>
<dbReference type="PANTHER" id="PTHR30137:SF8">
    <property type="entry name" value="BLR5498 PROTEIN"/>
    <property type="match status" value="1"/>
</dbReference>
<evidence type="ECO:0000313" key="5">
    <source>
        <dbReference type="Proteomes" id="UP000316096"/>
    </source>
</evidence>
<evidence type="ECO:0000313" key="4">
    <source>
        <dbReference type="EMBL" id="TQL95500.1"/>
    </source>
</evidence>
<accession>A0A543CER5</accession>
<name>A0A543CER5_9ACTN</name>
<dbReference type="InterPro" id="IPR011251">
    <property type="entry name" value="Luciferase-like_dom"/>
</dbReference>
<keyword evidence="5" id="KW-1185">Reference proteome</keyword>
<dbReference type="PANTHER" id="PTHR30137">
    <property type="entry name" value="LUCIFERASE-LIKE MONOOXYGENASE"/>
    <property type="match status" value="1"/>
</dbReference>
<keyword evidence="1" id="KW-0560">Oxidoreductase</keyword>
<sequence>MARRAPVSGGRFRLGVGRGGPWVDLEVFGTGLARYESGFGESLDLLLDALTGERVGGDGTFAFRPVPVVPRPLTGPPVVVACTSTHTVELAARRGLPMLLGMHAGDEEKRALVEHYRRYGPAVSGHMAAAVAYVADSRAEAQRVLRTAMPRWLGPGLAGYVPVDDRPRRRRDPEEYAALLCRIHPVGTADDCVAALAETAERTGVEHFALMVEGTGDPALTRENIVRLGAEVIPRLRA</sequence>